<reference evidence="2" key="1">
    <citation type="submission" date="2018-11" db="EMBL/GenBank/DDBJ databases">
        <authorList>
            <person name="Alioto T."/>
            <person name="Alioto T."/>
        </authorList>
    </citation>
    <scope>NUCLEOTIDE SEQUENCE</scope>
</reference>
<sequence length="183" mass="20575">MKIQKMDNSGQLKWPQCSCNKNLYVSLKIDTKNILFGQKKPTVPIYASNMTLLEPTKGAPTLIPEVPLVDTNKEVEVKDLPPVQFDWTSSGLTNPLEVNNKHQHLDFLNIDDSELTAKKAFDADLIHGQKPAMQPLQNILANLKVTKKTRLEDLSNEAGRVISHLPNLSFMKAKVLMFPLKTE</sequence>
<organism evidence="2 3">
    <name type="scientific">Mytilus galloprovincialis</name>
    <name type="common">Mediterranean mussel</name>
    <dbReference type="NCBI Taxonomy" id="29158"/>
    <lineage>
        <taxon>Eukaryota</taxon>
        <taxon>Metazoa</taxon>
        <taxon>Spiralia</taxon>
        <taxon>Lophotrochozoa</taxon>
        <taxon>Mollusca</taxon>
        <taxon>Bivalvia</taxon>
        <taxon>Autobranchia</taxon>
        <taxon>Pteriomorphia</taxon>
        <taxon>Mytilida</taxon>
        <taxon>Mytiloidea</taxon>
        <taxon>Mytilidae</taxon>
        <taxon>Mytilinae</taxon>
        <taxon>Mytilus</taxon>
    </lineage>
</organism>
<dbReference type="OrthoDB" id="5917212at2759"/>
<evidence type="ECO:0000259" key="1">
    <source>
        <dbReference type="Pfam" id="PF15045"/>
    </source>
</evidence>
<evidence type="ECO:0000313" key="3">
    <source>
        <dbReference type="Proteomes" id="UP000596742"/>
    </source>
</evidence>
<dbReference type="InterPro" id="IPR029205">
    <property type="entry name" value="Clathrin-bd"/>
</dbReference>
<feature type="domain" description="Aftiphilin clathrin-binding box" evidence="1">
    <location>
        <begin position="10"/>
        <end position="48"/>
    </location>
</feature>
<gene>
    <name evidence="2" type="ORF">MGAL_10B017451</name>
</gene>
<dbReference type="Pfam" id="PF15045">
    <property type="entry name" value="Clathrin_bdg"/>
    <property type="match status" value="1"/>
</dbReference>
<comment type="caution">
    <text evidence="2">The sequence shown here is derived from an EMBL/GenBank/DDBJ whole genome shotgun (WGS) entry which is preliminary data.</text>
</comment>
<dbReference type="AlphaFoldDB" id="A0A8B6C3R0"/>
<dbReference type="EMBL" id="UYJE01001142">
    <property type="protein sequence ID" value="VDH99455.1"/>
    <property type="molecule type" value="Genomic_DNA"/>
</dbReference>
<dbReference type="InterPro" id="IPR046359">
    <property type="entry name" value="Aftin-like"/>
</dbReference>
<dbReference type="Proteomes" id="UP000596742">
    <property type="component" value="Unassembled WGS sequence"/>
</dbReference>
<dbReference type="GO" id="GO:0032588">
    <property type="term" value="C:trans-Golgi network membrane"/>
    <property type="evidence" value="ECO:0007669"/>
    <property type="project" value="InterPro"/>
</dbReference>
<protein>
    <recommendedName>
        <fullName evidence="1">Aftiphilin clathrin-binding box domain-containing protein</fullName>
    </recommendedName>
</protein>
<proteinExistence type="predicted"/>
<dbReference type="PANTHER" id="PTHR16156:SF10">
    <property type="entry name" value="AFTIPHILIN-RELATED"/>
    <property type="match status" value="1"/>
</dbReference>
<keyword evidence="3" id="KW-1185">Reference proteome</keyword>
<evidence type="ECO:0000313" key="2">
    <source>
        <dbReference type="EMBL" id="VDH99455.1"/>
    </source>
</evidence>
<name>A0A8B6C3R0_MYTGA</name>
<dbReference type="PANTHER" id="PTHR16156">
    <property type="entry name" value="AFTIPHILIN A-RELATED"/>
    <property type="match status" value="1"/>
</dbReference>
<dbReference type="GO" id="GO:0030121">
    <property type="term" value="C:AP-1 adaptor complex"/>
    <property type="evidence" value="ECO:0007669"/>
    <property type="project" value="TreeGrafter"/>
</dbReference>
<dbReference type="GO" id="GO:0030276">
    <property type="term" value="F:clathrin binding"/>
    <property type="evidence" value="ECO:0007669"/>
    <property type="project" value="InterPro"/>
</dbReference>
<accession>A0A8B6C3R0</accession>